<dbReference type="InterPro" id="IPR043726">
    <property type="entry name" value="LiaI-LiaF-like_TM1"/>
</dbReference>
<proteinExistence type="predicted"/>
<evidence type="ECO:0000313" key="4">
    <source>
        <dbReference type="Proteomes" id="UP001596147"/>
    </source>
</evidence>
<feature type="transmembrane region" description="Helical" evidence="1">
    <location>
        <begin position="59"/>
        <end position="75"/>
    </location>
</feature>
<dbReference type="EMBL" id="JBHSMC010000029">
    <property type="protein sequence ID" value="MFC5466760.1"/>
    <property type="molecule type" value="Genomic_DNA"/>
</dbReference>
<dbReference type="RefSeq" id="WP_144921285.1">
    <property type="nucleotide sequence ID" value="NZ_JBHSMC010000029.1"/>
</dbReference>
<gene>
    <name evidence="3" type="ORF">ACFPM4_18715</name>
</gene>
<accession>A0ABW0LLJ8</accession>
<organism evidence="3 4">
    <name type="scientific">Lederbergia graminis</name>
    <dbReference type="NCBI Taxonomy" id="735518"/>
    <lineage>
        <taxon>Bacteria</taxon>
        <taxon>Bacillati</taxon>
        <taxon>Bacillota</taxon>
        <taxon>Bacilli</taxon>
        <taxon>Bacillales</taxon>
        <taxon>Bacillaceae</taxon>
        <taxon>Lederbergia</taxon>
    </lineage>
</organism>
<feature type="domain" description="LiaI-LiaF-like transmembrane region" evidence="2">
    <location>
        <begin position="7"/>
        <end position="47"/>
    </location>
</feature>
<feature type="transmembrane region" description="Helical" evidence="1">
    <location>
        <begin position="7"/>
        <end position="26"/>
    </location>
</feature>
<feature type="transmembrane region" description="Helical" evidence="1">
    <location>
        <begin position="32"/>
        <end position="52"/>
    </location>
</feature>
<keyword evidence="1" id="KW-0812">Transmembrane</keyword>
<keyword evidence="1" id="KW-1133">Transmembrane helix</keyword>
<feature type="transmembrane region" description="Helical" evidence="1">
    <location>
        <begin position="107"/>
        <end position="127"/>
    </location>
</feature>
<dbReference type="Pfam" id="PF18917">
    <property type="entry name" value="LiaI-LiaF-like_TM1"/>
    <property type="match status" value="1"/>
</dbReference>
<evidence type="ECO:0000313" key="3">
    <source>
        <dbReference type="EMBL" id="MFC5466760.1"/>
    </source>
</evidence>
<dbReference type="Proteomes" id="UP001596147">
    <property type="component" value="Unassembled WGS sequence"/>
</dbReference>
<feature type="transmembrane region" description="Helical" evidence="1">
    <location>
        <begin position="139"/>
        <end position="157"/>
    </location>
</feature>
<evidence type="ECO:0000259" key="2">
    <source>
        <dbReference type="Pfam" id="PF18917"/>
    </source>
</evidence>
<protein>
    <submittedName>
        <fullName evidence="3">LiaI-LiaF-like domain-containing protein</fullName>
    </submittedName>
</protein>
<keyword evidence="1" id="KW-0472">Membrane</keyword>
<name>A0ABW0LLJ8_9BACI</name>
<comment type="caution">
    <text evidence="3">The sequence shown here is derived from an EMBL/GenBank/DDBJ whole genome shotgun (WGS) entry which is preliminary data.</text>
</comment>
<reference evidence="4" key="1">
    <citation type="journal article" date="2019" name="Int. J. Syst. Evol. Microbiol.">
        <title>The Global Catalogue of Microorganisms (GCM) 10K type strain sequencing project: providing services to taxonomists for standard genome sequencing and annotation.</title>
        <authorList>
            <consortium name="The Broad Institute Genomics Platform"/>
            <consortium name="The Broad Institute Genome Sequencing Center for Infectious Disease"/>
            <person name="Wu L."/>
            <person name="Ma J."/>
        </authorList>
    </citation>
    <scope>NUCLEOTIDE SEQUENCE [LARGE SCALE GENOMIC DNA]</scope>
    <source>
        <strain evidence="4">CGMCC 1.12237</strain>
    </source>
</reference>
<evidence type="ECO:0000256" key="1">
    <source>
        <dbReference type="SAM" id="Phobius"/>
    </source>
</evidence>
<sequence>MKKKSYLTGCIFLSFGIYFLLQHYHISLFQGFYTWPTLLIIIGLGFLVNGYVGKDYDSILPGVILTGIGIHFHITNNLPVWPEHSGIFLLLIALGLLLRYVKTGSGLFSGILFLTAAILLLFFDKIVTWANNFGYNLSFLHNIMPLIFIGIGIYLIYSKKK</sequence>
<keyword evidence="4" id="KW-1185">Reference proteome</keyword>
<feature type="transmembrane region" description="Helical" evidence="1">
    <location>
        <begin position="81"/>
        <end position="100"/>
    </location>
</feature>